<evidence type="ECO:0000256" key="1">
    <source>
        <dbReference type="SAM" id="SignalP"/>
    </source>
</evidence>
<proteinExistence type="predicted"/>
<dbReference type="RefSeq" id="XP_033165987.1">
    <property type="nucleotide sequence ID" value="XM_033310096.1"/>
</dbReference>
<feature type="signal peptide" evidence="1">
    <location>
        <begin position="1"/>
        <end position="20"/>
    </location>
</feature>
<feature type="chain" id="PRO_5027937396" evidence="1">
    <location>
        <begin position="21"/>
        <end position="96"/>
    </location>
</feature>
<dbReference type="Proteomes" id="UP000515162">
    <property type="component" value="Chromosome 3R"/>
</dbReference>
<name>A0A6P8KCZ2_DROMA</name>
<gene>
    <name evidence="3" type="primary">LOC117144743</name>
</gene>
<evidence type="ECO:0000313" key="3">
    <source>
        <dbReference type="RefSeq" id="XP_033165987.1"/>
    </source>
</evidence>
<dbReference type="Gene3D" id="3.30.60.30">
    <property type="match status" value="1"/>
</dbReference>
<reference evidence="3" key="1">
    <citation type="submission" date="2025-08" db="UniProtKB">
        <authorList>
            <consortium name="RefSeq"/>
        </authorList>
    </citation>
    <scope>IDENTIFICATION</scope>
    <source>
        <strain evidence="3">Mau12</strain>
        <tissue evidence="3">Whole Body</tissue>
    </source>
</reference>
<dbReference type="SUPFAM" id="SSF100895">
    <property type="entry name" value="Kazal-type serine protease inhibitors"/>
    <property type="match status" value="1"/>
</dbReference>
<dbReference type="AlphaFoldDB" id="A0A6P8KCZ2"/>
<evidence type="ECO:0000313" key="2">
    <source>
        <dbReference type="Proteomes" id="UP000515162"/>
    </source>
</evidence>
<accession>A0A6P8KCZ2</accession>
<keyword evidence="2" id="KW-1185">Reference proteome</keyword>
<dbReference type="InterPro" id="IPR036058">
    <property type="entry name" value="Kazal_dom_sf"/>
</dbReference>
<sequence length="96" mass="11106">MKFVAALLVISLGILVLAEADPGEERCPGVCTREYRPVCAEWRRGIIRPIVSRCTFSTKCVLNNHRCRTNQNWVIVDERRKCRRETPDCDELRKST</sequence>
<organism evidence="2 3">
    <name type="scientific">Drosophila mauritiana</name>
    <name type="common">Fruit fly</name>
    <dbReference type="NCBI Taxonomy" id="7226"/>
    <lineage>
        <taxon>Eukaryota</taxon>
        <taxon>Metazoa</taxon>
        <taxon>Ecdysozoa</taxon>
        <taxon>Arthropoda</taxon>
        <taxon>Hexapoda</taxon>
        <taxon>Insecta</taxon>
        <taxon>Pterygota</taxon>
        <taxon>Neoptera</taxon>
        <taxon>Endopterygota</taxon>
        <taxon>Diptera</taxon>
        <taxon>Brachycera</taxon>
        <taxon>Muscomorpha</taxon>
        <taxon>Ephydroidea</taxon>
        <taxon>Drosophilidae</taxon>
        <taxon>Drosophila</taxon>
        <taxon>Sophophora</taxon>
    </lineage>
</organism>
<keyword evidence="1" id="KW-0732">Signal</keyword>
<protein>
    <submittedName>
        <fullName evidence="3">Vasotab</fullName>
    </submittedName>
</protein>
<dbReference type="GeneID" id="117144743"/>